<gene>
    <name evidence="10" type="primary">hisH</name>
    <name evidence="13" type="ORF">SAMN05660831_01871</name>
</gene>
<keyword evidence="7 10" id="KW-0456">Lyase</keyword>
<evidence type="ECO:0000256" key="8">
    <source>
        <dbReference type="ARBA" id="ARBA00047838"/>
    </source>
</evidence>
<dbReference type="OrthoDB" id="9807137at2"/>
<evidence type="ECO:0000256" key="2">
    <source>
        <dbReference type="ARBA" id="ARBA00022490"/>
    </source>
</evidence>
<evidence type="ECO:0000256" key="4">
    <source>
        <dbReference type="ARBA" id="ARBA00022801"/>
    </source>
</evidence>
<dbReference type="PANTHER" id="PTHR42701">
    <property type="entry name" value="IMIDAZOLE GLYCEROL PHOSPHATE SYNTHASE SUBUNIT HISH"/>
    <property type="match status" value="1"/>
</dbReference>
<dbReference type="GO" id="GO:0000107">
    <property type="term" value="F:imidazoleglycerol-phosphate synthase activity"/>
    <property type="evidence" value="ECO:0007669"/>
    <property type="project" value="UniProtKB-UniRule"/>
</dbReference>
<evidence type="ECO:0000256" key="1">
    <source>
        <dbReference type="ARBA" id="ARBA00005091"/>
    </source>
</evidence>
<accession>A0A1I1TE86</accession>
<evidence type="ECO:0000259" key="12">
    <source>
        <dbReference type="Pfam" id="PF00117"/>
    </source>
</evidence>
<feature type="domain" description="Glutamine amidotransferase" evidence="12">
    <location>
        <begin position="7"/>
        <end position="210"/>
    </location>
</feature>
<dbReference type="InterPro" id="IPR010139">
    <property type="entry name" value="Imidazole-glycPsynth_HisH"/>
</dbReference>
<dbReference type="SUPFAM" id="SSF52317">
    <property type="entry name" value="Class I glutamine amidotransferase-like"/>
    <property type="match status" value="1"/>
</dbReference>
<dbReference type="GO" id="GO:0005737">
    <property type="term" value="C:cytoplasm"/>
    <property type="evidence" value="ECO:0007669"/>
    <property type="project" value="UniProtKB-SubCell"/>
</dbReference>
<keyword evidence="14" id="KW-1185">Reference proteome</keyword>
<evidence type="ECO:0000313" key="14">
    <source>
        <dbReference type="Proteomes" id="UP000198611"/>
    </source>
</evidence>
<sequence>MGGKVTVVDYGSGNLHSVAKALERVGASHVEVSADPAAIRSAERIVFPGVGALGDCMAELRRRELDTAITDAVAAGIPLLGVCVGMQALFEHGEESGGTAGLGLLPGQVRAFPENLQDLTTGQRLKVPHMGWNEVHQVIEHPLFAGIPQDARFYFVHSYYAEPAGPDPIAAFTLYPYPVTAAVAAENVFGVQFHPEKSQEHGLTLFANFLTWDGRP</sequence>
<feature type="active site" evidence="10 11">
    <location>
        <position position="196"/>
    </location>
</feature>
<keyword evidence="4 10" id="KW-0378">Hydrolase</keyword>
<dbReference type="GO" id="GO:0004359">
    <property type="term" value="F:glutaminase activity"/>
    <property type="evidence" value="ECO:0007669"/>
    <property type="project" value="UniProtKB-EC"/>
</dbReference>
<dbReference type="Gene3D" id="3.40.50.880">
    <property type="match status" value="1"/>
</dbReference>
<dbReference type="Proteomes" id="UP000198611">
    <property type="component" value="Unassembled WGS sequence"/>
</dbReference>
<keyword evidence="6 10" id="KW-0368">Histidine biosynthesis</keyword>
<dbReference type="EC" id="4.3.2.10" evidence="10"/>
<dbReference type="HAMAP" id="MF_00278">
    <property type="entry name" value="HisH"/>
    <property type="match status" value="1"/>
</dbReference>
<dbReference type="Pfam" id="PF00117">
    <property type="entry name" value="GATase"/>
    <property type="match status" value="1"/>
</dbReference>
<keyword evidence="2 10" id="KW-0963">Cytoplasm</keyword>
<comment type="catalytic activity">
    <reaction evidence="8 10">
        <text>5-[(5-phospho-1-deoxy-D-ribulos-1-ylimino)methylamino]-1-(5-phospho-beta-D-ribosyl)imidazole-4-carboxamide + L-glutamine = D-erythro-1-(imidazol-4-yl)glycerol 3-phosphate + 5-amino-1-(5-phospho-beta-D-ribosyl)imidazole-4-carboxamide + L-glutamate + H(+)</text>
        <dbReference type="Rhea" id="RHEA:24793"/>
        <dbReference type="ChEBI" id="CHEBI:15378"/>
        <dbReference type="ChEBI" id="CHEBI:29985"/>
        <dbReference type="ChEBI" id="CHEBI:58278"/>
        <dbReference type="ChEBI" id="CHEBI:58359"/>
        <dbReference type="ChEBI" id="CHEBI:58475"/>
        <dbReference type="ChEBI" id="CHEBI:58525"/>
        <dbReference type="EC" id="4.3.2.10"/>
    </reaction>
</comment>
<keyword evidence="13" id="KW-0808">Transferase</keyword>
<dbReference type="UniPathway" id="UPA00031">
    <property type="reaction ID" value="UER00010"/>
</dbReference>
<evidence type="ECO:0000256" key="6">
    <source>
        <dbReference type="ARBA" id="ARBA00023102"/>
    </source>
</evidence>
<name>A0A1I1TE86_9GAMM</name>
<comment type="function">
    <text evidence="10">IGPS catalyzes the conversion of PRFAR and glutamine to IGP, AICAR and glutamate. The HisH subunit catalyzes the hydrolysis of glutamine to glutamate and ammonia as part of the synthesis of IGP and AICAR. The resulting ammonia molecule is channeled to the active site of HisF.</text>
</comment>
<evidence type="ECO:0000256" key="7">
    <source>
        <dbReference type="ARBA" id="ARBA00023239"/>
    </source>
</evidence>
<reference evidence="13 14" key="1">
    <citation type="submission" date="2016-10" db="EMBL/GenBank/DDBJ databases">
        <authorList>
            <person name="de Groot N.N."/>
        </authorList>
    </citation>
    <scope>NUCLEOTIDE SEQUENCE [LARGE SCALE GENOMIC DNA]</scope>
    <source>
        <strain evidence="13 14">HL3</strain>
    </source>
</reference>
<evidence type="ECO:0000313" key="13">
    <source>
        <dbReference type="EMBL" id="SFD56941.1"/>
    </source>
</evidence>
<evidence type="ECO:0000256" key="5">
    <source>
        <dbReference type="ARBA" id="ARBA00022962"/>
    </source>
</evidence>
<dbReference type="STRING" id="1123397.SAMN05660831_01871"/>
<dbReference type="NCBIfam" id="TIGR01855">
    <property type="entry name" value="IMP_synth_hisH"/>
    <property type="match status" value="1"/>
</dbReference>
<evidence type="ECO:0000256" key="3">
    <source>
        <dbReference type="ARBA" id="ARBA00022605"/>
    </source>
</evidence>
<protein>
    <recommendedName>
        <fullName evidence="10">Imidazole glycerol phosphate synthase subunit HisH</fullName>
        <ecNumber evidence="10">4.3.2.10</ecNumber>
    </recommendedName>
    <alternativeName>
        <fullName evidence="10">IGP synthase glutaminase subunit</fullName>
        <ecNumber evidence="10">3.5.1.2</ecNumber>
    </alternativeName>
    <alternativeName>
        <fullName evidence="10">IGP synthase subunit HisH</fullName>
    </alternativeName>
    <alternativeName>
        <fullName evidence="10">ImGP synthase subunit HisH</fullName>
        <shortName evidence="10">IGPS subunit HisH</shortName>
    </alternativeName>
</protein>
<dbReference type="PROSITE" id="PS51273">
    <property type="entry name" value="GATASE_TYPE_1"/>
    <property type="match status" value="1"/>
</dbReference>
<keyword evidence="3 10" id="KW-0028">Amino-acid biosynthesis</keyword>
<dbReference type="GO" id="GO:0016829">
    <property type="term" value="F:lyase activity"/>
    <property type="evidence" value="ECO:0007669"/>
    <property type="project" value="UniProtKB-KW"/>
</dbReference>
<dbReference type="InterPro" id="IPR017926">
    <property type="entry name" value="GATASE"/>
</dbReference>
<dbReference type="PANTHER" id="PTHR42701:SF2">
    <property type="entry name" value="IMIDAZOLE GLYCEROL PHOSPHATE SYNTHASE SUBUNIT HISH 1"/>
    <property type="match status" value="1"/>
</dbReference>
<comment type="subunit">
    <text evidence="10">Heterodimer of HisH and HisF.</text>
</comment>
<evidence type="ECO:0000256" key="11">
    <source>
        <dbReference type="PIRSR" id="PIRSR000495-1"/>
    </source>
</evidence>
<dbReference type="EC" id="3.5.1.2" evidence="10"/>
<comment type="pathway">
    <text evidence="1 10">Amino-acid biosynthesis; L-histidine biosynthesis; L-histidine from 5-phospho-alpha-D-ribose 1-diphosphate: step 5/9.</text>
</comment>
<evidence type="ECO:0000256" key="9">
    <source>
        <dbReference type="ARBA" id="ARBA00049534"/>
    </source>
</evidence>
<dbReference type="CDD" id="cd01748">
    <property type="entry name" value="GATase1_IGP_Synthase"/>
    <property type="match status" value="1"/>
</dbReference>
<dbReference type="RefSeq" id="WP_093428504.1">
    <property type="nucleotide sequence ID" value="NZ_FOMJ01000006.1"/>
</dbReference>
<comment type="catalytic activity">
    <reaction evidence="9 10">
        <text>L-glutamine + H2O = L-glutamate + NH4(+)</text>
        <dbReference type="Rhea" id="RHEA:15889"/>
        <dbReference type="ChEBI" id="CHEBI:15377"/>
        <dbReference type="ChEBI" id="CHEBI:28938"/>
        <dbReference type="ChEBI" id="CHEBI:29985"/>
        <dbReference type="ChEBI" id="CHEBI:58359"/>
        <dbReference type="EC" id="3.5.1.2"/>
    </reaction>
</comment>
<feature type="active site" evidence="10 11">
    <location>
        <position position="194"/>
    </location>
</feature>
<dbReference type="PIRSF" id="PIRSF000495">
    <property type="entry name" value="Amidotransf_hisH"/>
    <property type="match status" value="1"/>
</dbReference>
<comment type="subcellular location">
    <subcellularLocation>
        <location evidence="10">Cytoplasm</location>
    </subcellularLocation>
</comment>
<feature type="active site" description="Nucleophile" evidence="10 11">
    <location>
        <position position="83"/>
    </location>
</feature>
<organism evidence="13 14">
    <name type="scientific">Thiohalospira halophila DSM 15071</name>
    <dbReference type="NCBI Taxonomy" id="1123397"/>
    <lineage>
        <taxon>Bacteria</taxon>
        <taxon>Pseudomonadati</taxon>
        <taxon>Pseudomonadota</taxon>
        <taxon>Gammaproteobacteria</taxon>
        <taxon>Thiohalospirales</taxon>
        <taxon>Thiohalospiraceae</taxon>
        <taxon>Thiohalospira</taxon>
    </lineage>
</organism>
<keyword evidence="5 10" id="KW-0315">Glutamine amidotransferase</keyword>
<dbReference type="InterPro" id="IPR029062">
    <property type="entry name" value="Class_I_gatase-like"/>
</dbReference>
<proteinExistence type="inferred from homology"/>
<evidence type="ECO:0000256" key="10">
    <source>
        <dbReference type="HAMAP-Rule" id="MF_00278"/>
    </source>
</evidence>
<dbReference type="AlphaFoldDB" id="A0A1I1TE86"/>
<dbReference type="GO" id="GO:0000105">
    <property type="term" value="P:L-histidine biosynthetic process"/>
    <property type="evidence" value="ECO:0007669"/>
    <property type="project" value="UniProtKB-UniRule"/>
</dbReference>
<dbReference type="EMBL" id="FOMJ01000006">
    <property type="protein sequence ID" value="SFD56941.1"/>
    <property type="molecule type" value="Genomic_DNA"/>
</dbReference>